<evidence type="ECO:0000313" key="1">
    <source>
        <dbReference type="EMBL" id="RAH49880.1"/>
    </source>
</evidence>
<protein>
    <submittedName>
        <fullName evidence="1">Uncharacterized protein</fullName>
    </submittedName>
</protein>
<proteinExistence type="predicted"/>
<sequence>MSARSGHQAGPSKVTSANTSRYGVTRSGPGPVNAGRATTGPSRTGAPDDGRPIKGGPRAGPSPVVKSGGKPRAESSLAGPSVAAKPGERSNVTKPLNPRRFVPEPSRAKPPAAGPTTAIGRPAAGPITRGRDPTSRPIAEPASTQPPTTQPSAKVDTPATPSSTKPSEPTRVSCTYAKCGKQFPSKRDMDIHKITEHEYCERCDEEFPDEERLLLHKIISVKHIVCPVCGLEFRSSGGRDVHIRQKHRAEQTIDCRGCTMSFKSASALMQHIESNGCRRIPRARLLQQQETRLMIAEILDGDRPIRPEDLDNDDGGVMLDGTPLKSPVSPRRSPRNKTSDAKSPTSTNPSPGAETSVMNSPCPLHQQQQQSIPSSPSNKTEKSMATAMSRLSLDDADPDASDSALISLPTATELEHDQTMEWSLFGKPVASAGEILREITPGWDSSKFLNMCRTRYVCHCRVSYKRVEDFETHIIEEMRDRKPLGCPRCFRNFKRSSDLVAHMETGSNRCSVASGSAYHQVLDQLTGGVVRVAGTLQDGTIKYEAGNVEPLYEPGNETTLAGIDTSYTFRSPVW</sequence>
<name>A0ACD1GKW2_9EURO</name>
<dbReference type="EMBL" id="KZ825316">
    <property type="protein sequence ID" value="RAH49880.1"/>
    <property type="molecule type" value="Genomic_DNA"/>
</dbReference>
<reference evidence="1" key="1">
    <citation type="submission" date="2018-02" db="EMBL/GenBank/DDBJ databases">
        <title>The genomes of Aspergillus section Nigri reveals drivers in fungal speciation.</title>
        <authorList>
            <consortium name="DOE Joint Genome Institute"/>
            <person name="Vesth T.C."/>
            <person name="Nybo J."/>
            <person name="Theobald S."/>
            <person name="Brandl J."/>
            <person name="Frisvad J.C."/>
            <person name="Nielsen K.F."/>
            <person name="Lyhne E.K."/>
            <person name="Kogle M.E."/>
            <person name="Kuo A."/>
            <person name="Riley R."/>
            <person name="Clum A."/>
            <person name="Nolan M."/>
            <person name="Lipzen A."/>
            <person name="Salamov A."/>
            <person name="Henrissat B."/>
            <person name="Wiebenga A."/>
            <person name="De vries R.P."/>
            <person name="Grigoriev I.V."/>
            <person name="Mortensen U.H."/>
            <person name="Andersen M.R."/>
            <person name="Baker S.E."/>
        </authorList>
    </citation>
    <scope>NUCLEOTIDE SEQUENCE</scope>
    <source>
        <strain evidence="1">CBS 621.78</strain>
    </source>
</reference>
<dbReference type="Proteomes" id="UP000249057">
    <property type="component" value="Unassembled WGS sequence"/>
</dbReference>
<organism evidence="1 2">
    <name type="scientific">Aspergillus brunneoviolaceus CBS 621.78</name>
    <dbReference type="NCBI Taxonomy" id="1450534"/>
    <lineage>
        <taxon>Eukaryota</taxon>
        <taxon>Fungi</taxon>
        <taxon>Dikarya</taxon>
        <taxon>Ascomycota</taxon>
        <taxon>Pezizomycotina</taxon>
        <taxon>Eurotiomycetes</taxon>
        <taxon>Eurotiomycetidae</taxon>
        <taxon>Eurotiales</taxon>
        <taxon>Aspergillaceae</taxon>
        <taxon>Aspergillus</taxon>
        <taxon>Aspergillus subgen. Circumdati</taxon>
    </lineage>
</organism>
<evidence type="ECO:0000313" key="2">
    <source>
        <dbReference type="Proteomes" id="UP000249057"/>
    </source>
</evidence>
<accession>A0ACD1GKW2</accession>
<keyword evidence="2" id="KW-1185">Reference proteome</keyword>
<gene>
    <name evidence="1" type="ORF">BO95DRAFT_505074</name>
</gene>